<dbReference type="AlphaFoldDB" id="A0A7W9DLW1"/>
<keyword evidence="1" id="KW-0540">Nuclease</keyword>
<proteinExistence type="predicted"/>
<dbReference type="RefSeq" id="WP_183869813.1">
    <property type="nucleotide sequence ID" value="NZ_JACHCF010000014.1"/>
</dbReference>
<protein>
    <submittedName>
        <fullName evidence="1">5-methylcytosine-specific restriction endonuclease McrA</fullName>
    </submittedName>
</protein>
<reference evidence="1 2" key="1">
    <citation type="submission" date="2020-08" db="EMBL/GenBank/DDBJ databases">
        <title>Genomic Encyclopedia of Type Strains, Phase IV (KMG-V): Genome sequencing to study the core and pangenomes of soil and plant-associated prokaryotes.</title>
        <authorList>
            <person name="Whitman W."/>
        </authorList>
    </citation>
    <scope>NUCLEOTIDE SEQUENCE [LARGE SCALE GENOMIC DNA]</scope>
    <source>
        <strain evidence="1 2">MP7CTX6</strain>
    </source>
</reference>
<keyword evidence="1" id="KW-0378">Hydrolase</keyword>
<comment type="caution">
    <text evidence="1">The sequence shown here is derived from an EMBL/GenBank/DDBJ whole genome shotgun (WGS) entry which is preliminary data.</text>
</comment>
<evidence type="ECO:0000313" key="2">
    <source>
        <dbReference type="Proteomes" id="UP000537718"/>
    </source>
</evidence>
<evidence type="ECO:0000313" key="1">
    <source>
        <dbReference type="EMBL" id="MBB5623736.1"/>
    </source>
</evidence>
<dbReference type="GO" id="GO:0004519">
    <property type="term" value="F:endonuclease activity"/>
    <property type="evidence" value="ECO:0007669"/>
    <property type="project" value="UniProtKB-KW"/>
</dbReference>
<organism evidence="1 2">
    <name type="scientific">Pedobacter cryoconitis</name>
    <dbReference type="NCBI Taxonomy" id="188932"/>
    <lineage>
        <taxon>Bacteria</taxon>
        <taxon>Pseudomonadati</taxon>
        <taxon>Bacteroidota</taxon>
        <taxon>Sphingobacteriia</taxon>
        <taxon>Sphingobacteriales</taxon>
        <taxon>Sphingobacteriaceae</taxon>
        <taxon>Pedobacter</taxon>
    </lineage>
</organism>
<gene>
    <name evidence="1" type="ORF">HDE69_004823</name>
</gene>
<dbReference type="EMBL" id="JACHCF010000014">
    <property type="protein sequence ID" value="MBB5623736.1"/>
    <property type="molecule type" value="Genomic_DNA"/>
</dbReference>
<dbReference type="Proteomes" id="UP000537718">
    <property type="component" value="Unassembled WGS sequence"/>
</dbReference>
<keyword evidence="1" id="KW-0255">Endonuclease</keyword>
<sequence>MKSKDYSEQIRGEFNQWRFDEWKAVKSEEGNSIYESLRLSNYKNSNAYKYHQYLNSDEWKARRLLVLDRDNNLCQSCKNEKAEDIHHLSYENLYNEPLDDLQALCRECHINLHRKEFLDKHIKN</sequence>
<accession>A0A7W9DLW1</accession>
<name>A0A7W9DLW1_9SPHI</name>